<dbReference type="GO" id="GO:0005856">
    <property type="term" value="C:cytoskeleton"/>
    <property type="evidence" value="ECO:0007669"/>
    <property type="project" value="UniProtKB-SubCell"/>
</dbReference>
<dbReference type="SUPFAM" id="SSF74788">
    <property type="entry name" value="Cullin repeat-like"/>
    <property type="match status" value="1"/>
</dbReference>
<dbReference type="GO" id="GO:0007010">
    <property type="term" value="P:cytoskeleton organization"/>
    <property type="evidence" value="ECO:0007669"/>
    <property type="project" value="InterPro"/>
</dbReference>
<dbReference type="GO" id="GO:0003779">
    <property type="term" value="F:actin binding"/>
    <property type="evidence" value="ECO:0007669"/>
    <property type="project" value="InterPro"/>
</dbReference>
<dbReference type="SUPFAM" id="SSF47050">
    <property type="entry name" value="VHP, Villin headpiece domain"/>
    <property type="match status" value="1"/>
</dbReference>
<feature type="domain" description="HP" evidence="5">
    <location>
        <begin position="247"/>
        <end position="312"/>
    </location>
</feature>
<evidence type="ECO:0000256" key="2">
    <source>
        <dbReference type="ARBA" id="ARBA00006019"/>
    </source>
</evidence>
<dbReference type="Gene3D" id="1.10.950.10">
    <property type="entry name" value="Villin headpiece domain"/>
    <property type="match status" value="1"/>
</dbReference>
<feature type="compositionally biased region" description="Basic and acidic residues" evidence="4">
    <location>
        <begin position="92"/>
        <end position="106"/>
    </location>
</feature>
<accession>A0A3L6EJR5</accession>
<dbReference type="PANTHER" id="PTHR11932">
    <property type="entry name" value="CULLIN"/>
    <property type="match status" value="1"/>
</dbReference>
<feature type="region of interest" description="Disordered" evidence="4">
    <location>
        <begin position="92"/>
        <end position="142"/>
    </location>
</feature>
<dbReference type="InterPro" id="IPR036886">
    <property type="entry name" value="Villin_headpiece_dom_sf"/>
</dbReference>
<dbReference type="GO" id="GO:0006511">
    <property type="term" value="P:ubiquitin-dependent protein catabolic process"/>
    <property type="evidence" value="ECO:0007669"/>
    <property type="project" value="InterPro"/>
</dbReference>
<dbReference type="EMBL" id="NCVQ01000006">
    <property type="protein sequence ID" value="PWZ21045.1"/>
    <property type="molecule type" value="Genomic_DNA"/>
</dbReference>
<dbReference type="Gene3D" id="1.20.1310.10">
    <property type="entry name" value="Cullin Repeats"/>
    <property type="match status" value="1"/>
</dbReference>
<dbReference type="InterPro" id="IPR001373">
    <property type="entry name" value="Cullin_N"/>
</dbReference>
<keyword evidence="3" id="KW-0206">Cytoskeleton</keyword>
<protein>
    <submittedName>
        <fullName evidence="6">Villin-5</fullName>
    </submittedName>
</protein>
<organism evidence="6">
    <name type="scientific">Zea mays</name>
    <name type="common">Maize</name>
    <dbReference type="NCBI Taxonomy" id="4577"/>
    <lineage>
        <taxon>Eukaryota</taxon>
        <taxon>Viridiplantae</taxon>
        <taxon>Streptophyta</taxon>
        <taxon>Embryophyta</taxon>
        <taxon>Tracheophyta</taxon>
        <taxon>Spermatophyta</taxon>
        <taxon>Magnoliopsida</taxon>
        <taxon>Liliopsida</taxon>
        <taxon>Poales</taxon>
        <taxon>Poaceae</taxon>
        <taxon>PACMAD clade</taxon>
        <taxon>Panicoideae</taxon>
        <taxon>Andropogonodae</taxon>
        <taxon>Andropogoneae</taxon>
        <taxon>Tripsacinae</taxon>
        <taxon>Zea</taxon>
    </lineage>
</organism>
<evidence type="ECO:0000256" key="1">
    <source>
        <dbReference type="ARBA" id="ARBA00004245"/>
    </source>
</evidence>
<sequence length="312" mass="35496">MRIGGLPSAATGATFGLDMEIDKEHEGEQIDRAVLKNVLDTFVEIELGQMECYENDFEDFLLKNTTEYYSIKAQSWIFEDSCQDYMIKGSDKDLKKKESAEREERGKKKPKRRTSIFSGRSTAQDKSQRPRSMSFSPERVRVRGRSPAFTALAATFESSSNRNLSTPPVVKKLYPRSVTLDSSNTSKSSVIVALAGSLDRPSQTPTPAFMKEKPKQEGDGKGVHTVTTRVESLTINEDVKENELEDEDILPIYLYERLKTTTADPVTEIDVMRRETYLSSIEFREKFGMTKEAFSKLPKWKRNKLKIALQLF</sequence>
<dbReference type="InterPro" id="IPR016159">
    <property type="entry name" value="Cullin_repeat-like_dom_sf"/>
</dbReference>
<comment type="similarity">
    <text evidence="2">Belongs to the cullin family.</text>
</comment>
<dbReference type="AlphaFoldDB" id="A0A3L6EJR5"/>
<dbReference type="Proteomes" id="UP000251960">
    <property type="component" value="Chromosome 5"/>
</dbReference>
<dbReference type="Pfam" id="PF02209">
    <property type="entry name" value="VHP"/>
    <property type="match status" value="1"/>
</dbReference>
<evidence type="ECO:0000259" key="5">
    <source>
        <dbReference type="PROSITE" id="PS51089"/>
    </source>
</evidence>
<comment type="subcellular location">
    <subcellularLocation>
        <location evidence="1">Cytoplasm</location>
        <location evidence="1">Cytoskeleton</location>
    </subcellularLocation>
</comment>
<evidence type="ECO:0000256" key="4">
    <source>
        <dbReference type="SAM" id="MobiDB-lite"/>
    </source>
</evidence>
<dbReference type="InterPro" id="IPR045093">
    <property type="entry name" value="Cullin"/>
</dbReference>
<dbReference type="Pfam" id="PF00888">
    <property type="entry name" value="Cullin"/>
    <property type="match status" value="1"/>
</dbReference>
<feature type="region of interest" description="Disordered" evidence="4">
    <location>
        <begin position="196"/>
        <end position="224"/>
    </location>
</feature>
<evidence type="ECO:0000256" key="3">
    <source>
        <dbReference type="ARBA" id="ARBA00023212"/>
    </source>
</evidence>
<comment type="caution">
    <text evidence="6">The sequence shown here is derived from an EMBL/GenBank/DDBJ whole genome shotgun (WGS) entry which is preliminary data.</text>
</comment>
<gene>
    <name evidence="6" type="primary">VLN5_1</name>
    <name evidence="6" type="ORF">Zm00014a_020022</name>
</gene>
<evidence type="ECO:0000313" key="6">
    <source>
        <dbReference type="EMBL" id="PWZ21045.1"/>
    </source>
</evidence>
<keyword evidence="3" id="KW-0963">Cytoplasm</keyword>
<proteinExistence type="inferred from homology"/>
<feature type="compositionally biased region" description="Basic and acidic residues" evidence="4">
    <location>
        <begin position="210"/>
        <end position="222"/>
    </location>
</feature>
<reference evidence="6" key="1">
    <citation type="journal article" date="2018" name="Nat. Genet.">
        <title>Extensive intraspecific gene order and gene structural variations between Mo17 and other maize genomes.</title>
        <authorList>
            <person name="Sun S."/>
            <person name="Zhou Y."/>
            <person name="Chen J."/>
            <person name="Shi J."/>
            <person name="Zhao H."/>
            <person name="Zhao H."/>
            <person name="Song W."/>
            <person name="Zhang M."/>
            <person name="Cui Y."/>
            <person name="Dong X."/>
            <person name="Liu H."/>
            <person name="Ma X."/>
            <person name="Jiao Y."/>
            <person name="Wang B."/>
            <person name="Wei X."/>
            <person name="Stein J.C."/>
            <person name="Glaubitz J.C."/>
            <person name="Lu F."/>
            <person name="Yu G."/>
            <person name="Liang C."/>
            <person name="Fengler K."/>
            <person name="Li B."/>
            <person name="Rafalski A."/>
            <person name="Schnable P.S."/>
            <person name="Ware D.H."/>
            <person name="Buckler E.S."/>
            <person name="Lai J."/>
        </authorList>
    </citation>
    <scope>NUCLEOTIDE SEQUENCE [LARGE SCALE GENOMIC DNA]</scope>
    <source>
        <tissue evidence="6">Seedling</tissue>
    </source>
</reference>
<dbReference type="PROSITE" id="PS51089">
    <property type="entry name" value="HP"/>
    <property type="match status" value="1"/>
</dbReference>
<dbReference type="FunFam" id="1.10.950.10:FF:000004">
    <property type="entry name" value="Villin-like 1"/>
    <property type="match status" value="1"/>
</dbReference>
<feature type="compositionally biased region" description="Polar residues" evidence="4">
    <location>
        <begin position="115"/>
        <end position="135"/>
    </location>
</feature>
<dbReference type="InterPro" id="IPR003128">
    <property type="entry name" value="Villin_headpiece"/>
</dbReference>
<dbReference type="SMART" id="SM00153">
    <property type="entry name" value="VHP"/>
    <property type="match status" value="1"/>
</dbReference>
<name>A0A3L6EJR5_MAIZE</name>
<dbReference type="GO" id="GO:0031625">
    <property type="term" value="F:ubiquitin protein ligase binding"/>
    <property type="evidence" value="ECO:0007669"/>
    <property type="project" value="InterPro"/>
</dbReference>